<name>A0A3S2VT47_9ACTN</name>
<dbReference type="Proteomes" id="UP000283128">
    <property type="component" value="Unassembled WGS sequence"/>
</dbReference>
<feature type="region of interest" description="Disordered" evidence="1">
    <location>
        <begin position="26"/>
        <end position="73"/>
    </location>
</feature>
<evidence type="ECO:0000313" key="3">
    <source>
        <dbReference type="Proteomes" id="UP000283128"/>
    </source>
</evidence>
<dbReference type="EMBL" id="RZYA01000026">
    <property type="protein sequence ID" value="RVU16720.1"/>
    <property type="molecule type" value="Genomic_DNA"/>
</dbReference>
<feature type="compositionally biased region" description="Gly residues" evidence="1">
    <location>
        <begin position="28"/>
        <end position="41"/>
    </location>
</feature>
<proteinExistence type="predicted"/>
<evidence type="ECO:0000313" key="2">
    <source>
        <dbReference type="EMBL" id="RVU16720.1"/>
    </source>
</evidence>
<feature type="compositionally biased region" description="Gly residues" evidence="1">
    <location>
        <begin position="56"/>
        <end position="66"/>
    </location>
</feature>
<accession>A0A3S2VT47</accession>
<dbReference type="OrthoDB" id="3483234at2"/>
<evidence type="ECO:0000256" key="1">
    <source>
        <dbReference type="SAM" id="MobiDB-lite"/>
    </source>
</evidence>
<dbReference type="AlphaFoldDB" id="A0A3S2VT47"/>
<dbReference type="RefSeq" id="WP_127832548.1">
    <property type="nucleotide sequence ID" value="NZ_RZYA01000026.1"/>
</dbReference>
<keyword evidence="3" id="KW-1185">Reference proteome</keyword>
<protein>
    <submittedName>
        <fullName evidence="2">Uncharacterized protein</fullName>
    </submittedName>
</protein>
<gene>
    <name evidence="2" type="ORF">EOT10_35730</name>
</gene>
<feature type="region of interest" description="Disordered" evidence="1">
    <location>
        <begin position="144"/>
        <end position="168"/>
    </location>
</feature>
<reference evidence="2 3" key="1">
    <citation type="submission" date="2019-01" db="EMBL/GenBank/DDBJ databases">
        <title>Genome sequences of Streptomyces and Rhizobium isolates collected from root and soil.</title>
        <authorList>
            <person name="Chhettri S."/>
            <person name="Sevigny J.L."/>
            <person name="Sen A."/>
            <person name="Ennis N."/>
            <person name="Tisa L."/>
        </authorList>
    </citation>
    <scope>NUCLEOTIDE SEQUENCE [LARGE SCALE GENOMIC DNA]</scope>
    <source>
        <strain evidence="2 3">San01</strain>
    </source>
</reference>
<sequence>MLRRVRIGATAAGVAAALVITGCSSDSGDGGSGGASGGGKSKGTPEASATAPAGGSDSGGGSGGQSGSLEGSWVTKSQGKSIALLISGKKVALVGEHVCSGIAGDEAGLRTLTLKCADGNTERNLGQVKSVDATTLKVSWQGSGDDTFSRTDNGKLPSGFPTMGLPTS</sequence>
<comment type="caution">
    <text evidence="2">The sequence shown here is derived from an EMBL/GenBank/DDBJ whole genome shotgun (WGS) entry which is preliminary data.</text>
</comment>
<dbReference type="PROSITE" id="PS51257">
    <property type="entry name" value="PROKAR_LIPOPROTEIN"/>
    <property type="match status" value="1"/>
</dbReference>
<organism evidence="2 3">
    <name type="scientific">Streptomyces antnestii</name>
    <dbReference type="NCBI Taxonomy" id="2494256"/>
    <lineage>
        <taxon>Bacteria</taxon>
        <taxon>Bacillati</taxon>
        <taxon>Actinomycetota</taxon>
        <taxon>Actinomycetes</taxon>
        <taxon>Kitasatosporales</taxon>
        <taxon>Streptomycetaceae</taxon>
        <taxon>Streptomyces</taxon>
    </lineage>
</organism>